<dbReference type="AlphaFoldDB" id="A0A420WHF0"/>
<dbReference type="InterPro" id="IPR011991">
    <property type="entry name" value="ArsR-like_HTH"/>
</dbReference>
<organism evidence="2 3">
    <name type="scientific">Oceanibaculum indicum</name>
    <dbReference type="NCBI Taxonomy" id="526216"/>
    <lineage>
        <taxon>Bacteria</taxon>
        <taxon>Pseudomonadati</taxon>
        <taxon>Pseudomonadota</taxon>
        <taxon>Alphaproteobacteria</taxon>
        <taxon>Rhodospirillales</taxon>
        <taxon>Oceanibaculaceae</taxon>
        <taxon>Oceanibaculum</taxon>
    </lineage>
</organism>
<dbReference type="GO" id="GO:0032791">
    <property type="term" value="F:lead ion binding"/>
    <property type="evidence" value="ECO:0007669"/>
    <property type="project" value="TreeGrafter"/>
</dbReference>
<dbReference type="SMART" id="SM00418">
    <property type="entry name" value="HTH_ARSR"/>
    <property type="match status" value="1"/>
</dbReference>
<dbReference type="Pfam" id="PF12840">
    <property type="entry name" value="HTH_20"/>
    <property type="match status" value="1"/>
</dbReference>
<keyword evidence="2" id="KW-0238">DNA-binding</keyword>
<feature type="domain" description="HTH arsR-type" evidence="1">
    <location>
        <begin position="1"/>
        <end position="93"/>
    </location>
</feature>
<gene>
    <name evidence="2" type="ORF">BCL74_2369</name>
</gene>
<sequence length="232" mass="24724">MNTNRIAEIGLLVGEPARAAMLLALMDGRALTAGELAHAAGVTPQSASAHLARLTQAGLLAMERQGRHRYHRLASPEVARLLETVMQVASLAPQPVRPPLTGPRDAAMRRARTCYDHMAGELGVALADALQARGHVELDDGAGLVTPAGLDFLHGLGLTGESLSGASGARALCRPCLDWSERRPHIAGRLGAALCSHFLDSHLVRRIGGSRALEITPTGQAYLRERFDIRTF</sequence>
<dbReference type="SUPFAM" id="SSF46785">
    <property type="entry name" value="Winged helix' DNA-binding domain"/>
    <property type="match status" value="1"/>
</dbReference>
<dbReference type="RefSeq" id="WP_121220185.1">
    <property type="nucleotide sequence ID" value="NZ_RBIG01000002.1"/>
</dbReference>
<protein>
    <submittedName>
        <fullName evidence="2">DNA-binding transcriptional ArsR family regulator</fullName>
    </submittedName>
</protein>
<dbReference type="Proteomes" id="UP000277424">
    <property type="component" value="Unassembled WGS sequence"/>
</dbReference>
<dbReference type="GO" id="GO:0010288">
    <property type="term" value="P:response to lead ion"/>
    <property type="evidence" value="ECO:0007669"/>
    <property type="project" value="TreeGrafter"/>
</dbReference>
<dbReference type="GO" id="GO:0003677">
    <property type="term" value="F:DNA binding"/>
    <property type="evidence" value="ECO:0007669"/>
    <property type="project" value="UniProtKB-KW"/>
</dbReference>
<dbReference type="Gene3D" id="1.10.10.10">
    <property type="entry name" value="Winged helix-like DNA-binding domain superfamily/Winged helix DNA-binding domain"/>
    <property type="match status" value="1"/>
</dbReference>
<name>A0A420WHF0_9PROT</name>
<dbReference type="InterPro" id="IPR036388">
    <property type="entry name" value="WH-like_DNA-bd_sf"/>
</dbReference>
<evidence type="ECO:0000259" key="1">
    <source>
        <dbReference type="PROSITE" id="PS50987"/>
    </source>
</evidence>
<proteinExistence type="predicted"/>
<accession>A0A420WHF0</accession>
<dbReference type="NCBIfam" id="NF033788">
    <property type="entry name" value="HTH_metalloreg"/>
    <property type="match status" value="1"/>
</dbReference>
<dbReference type="GO" id="GO:0003700">
    <property type="term" value="F:DNA-binding transcription factor activity"/>
    <property type="evidence" value="ECO:0007669"/>
    <property type="project" value="InterPro"/>
</dbReference>
<dbReference type="CDD" id="cd00090">
    <property type="entry name" value="HTH_ARSR"/>
    <property type="match status" value="1"/>
</dbReference>
<comment type="caution">
    <text evidence="2">The sequence shown here is derived from an EMBL/GenBank/DDBJ whole genome shotgun (WGS) entry which is preliminary data.</text>
</comment>
<dbReference type="GO" id="GO:0046686">
    <property type="term" value="P:response to cadmium ion"/>
    <property type="evidence" value="ECO:0007669"/>
    <property type="project" value="TreeGrafter"/>
</dbReference>
<dbReference type="PANTHER" id="PTHR39168">
    <property type="entry name" value="TRANSCRIPTIONAL REGULATOR-RELATED"/>
    <property type="match status" value="1"/>
</dbReference>
<evidence type="ECO:0000313" key="2">
    <source>
        <dbReference type="EMBL" id="RKQ70421.1"/>
    </source>
</evidence>
<evidence type="ECO:0000313" key="3">
    <source>
        <dbReference type="Proteomes" id="UP000277424"/>
    </source>
</evidence>
<dbReference type="GO" id="GO:0097063">
    <property type="term" value="F:cadmium ion sensor activity"/>
    <property type="evidence" value="ECO:0007669"/>
    <property type="project" value="TreeGrafter"/>
</dbReference>
<reference evidence="2 3" key="1">
    <citation type="submission" date="2018-10" db="EMBL/GenBank/DDBJ databases">
        <title>Comparative analysis of microorganisms from saline springs in Andes Mountain Range, Colombia.</title>
        <authorList>
            <person name="Rubin E."/>
        </authorList>
    </citation>
    <scope>NUCLEOTIDE SEQUENCE [LARGE SCALE GENOMIC DNA]</scope>
    <source>
        <strain evidence="2 3">USBA 36</strain>
    </source>
</reference>
<dbReference type="OrthoDB" id="9797716at2"/>
<dbReference type="InterPro" id="IPR052543">
    <property type="entry name" value="HTH_Metal-responsive_Reg"/>
</dbReference>
<dbReference type="InterPro" id="IPR001845">
    <property type="entry name" value="HTH_ArsR_DNA-bd_dom"/>
</dbReference>
<dbReference type="InterPro" id="IPR036390">
    <property type="entry name" value="WH_DNA-bd_sf"/>
</dbReference>
<dbReference type="PANTHER" id="PTHR39168:SF1">
    <property type="entry name" value="TRANSCRIPTIONAL REGULATORY PROTEIN"/>
    <property type="match status" value="1"/>
</dbReference>
<dbReference type="EMBL" id="RBIG01000002">
    <property type="protein sequence ID" value="RKQ70421.1"/>
    <property type="molecule type" value="Genomic_DNA"/>
</dbReference>
<dbReference type="PROSITE" id="PS50987">
    <property type="entry name" value="HTH_ARSR_2"/>
    <property type="match status" value="1"/>
</dbReference>